<feature type="domain" description="HNH" evidence="1">
    <location>
        <begin position="11"/>
        <end position="52"/>
    </location>
</feature>
<comment type="caution">
    <text evidence="2">The sequence shown here is derived from an EMBL/GenBank/DDBJ whole genome shotgun (WGS) entry which is preliminary data.</text>
</comment>
<dbReference type="GO" id="GO:0004519">
    <property type="term" value="F:endonuclease activity"/>
    <property type="evidence" value="ECO:0007669"/>
    <property type="project" value="UniProtKB-KW"/>
</dbReference>
<keyword evidence="2" id="KW-0255">Endonuclease</keyword>
<dbReference type="Proteomes" id="UP000727993">
    <property type="component" value="Unassembled WGS sequence"/>
</dbReference>
<proteinExistence type="predicted"/>
<sequence length="92" mass="10472">MTNRFGSPRRCRMCWTKVSEHLHHVWAWSWGGPNKRWNYRALCASCNISLSDRVTRRGQAVLFIPGPADWPVWALWPAGVAVAVVYGGFTIT</sequence>
<keyword evidence="2" id="KW-0378">Hydrolase</keyword>
<dbReference type="Gene3D" id="1.10.30.50">
    <property type="match status" value="1"/>
</dbReference>
<dbReference type="InterPro" id="IPR002711">
    <property type="entry name" value="HNH"/>
</dbReference>
<evidence type="ECO:0000313" key="2">
    <source>
        <dbReference type="EMBL" id="MBK9296750.1"/>
    </source>
</evidence>
<keyword evidence="2" id="KW-0540">Nuclease</keyword>
<dbReference type="CDD" id="cd00085">
    <property type="entry name" value="HNHc"/>
    <property type="match status" value="1"/>
</dbReference>
<evidence type="ECO:0000313" key="3">
    <source>
        <dbReference type="Proteomes" id="UP000727993"/>
    </source>
</evidence>
<protein>
    <submittedName>
        <fullName evidence="2">HNH endonuclease</fullName>
    </submittedName>
</protein>
<organism evidence="2 3">
    <name type="scientific">Candidatus Neomicrothrix subdominans</name>
    <dbReference type="NCBI Taxonomy" id="2954438"/>
    <lineage>
        <taxon>Bacteria</taxon>
        <taxon>Bacillati</taxon>
        <taxon>Actinomycetota</taxon>
        <taxon>Acidimicrobiia</taxon>
        <taxon>Acidimicrobiales</taxon>
        <taxon>Microthrixaceae</taxon>
        <taxon>Candidatus Neomicrothrix</taxon>
    </lineage>
</organism>
<gene>
    <name evidence="2" type="ORF">IPN02_07885</name>
</gene>
<dbReference type="InterPro" id="IPR003615">
    <property type="entry name" value="HNH_nuc"/>
</dbReference>
<dbReference type="Pfam" id="PF01844">
    <property type="entry name" value="HNH"/>
    <property type="match status" value="1"/>
</dbReference>
<evidence type="ECO:0000259" key="1">
    <source>
        <dbReference type="Pfam" id="PF01844"/>
    </source>
</evidence>
<dbReference type="AlphaFoldDB" id="A0A936NAL0"/>
<dbReference type="EMBL" id="JADJZA010000005">
    <property type="protein sequence ID" value="MBK9296750.1"/>
    <property type="molecule type" value="Genomic_DNA"/>
</dbReference>
<dbReference type="GO" id="GO:0003676">
    <property type="term" value="F:nucleic acid binding"/>
    <property type="evidence" value="ECO:0007669"/>
    <property type="project" value="InterPro"/>
</dbReference>
<reference evidence="2 3" key="1">
    <citation type="submission" date="2020-10" db="EMBL/GenBank/DDBJ databases">
        <title>Connecting structure to function with the recovery of over 1000 high-quality activated sludge metagenome-assembled genomes encoding full-length rRNA genes using long-read sequencing.</title>
        <authorList>
            <person name="Singleton C.M."/>
            <person name="Petriglieri F."/>
            <person name="Kristensen J.M."/>
            <person name="Kirkegaard R.H."/>
            <person name="Michaelsen T.Y."/>
            <person name="Andersen M.H."/>
            <person name="Karst S.M."/>
            <person name="Dueholm M.S."/>
            <person name="Nielsen P.H."/>
            <person name="Albertsen M."/>
        </authorList>
    </citation>
    <scope>NUCLEOTIDE SEQUENCE [LARGE SCALE GENOMIC DNA]</scope>
    <source>
        <strain evidence="2">Lyne_18-Q3-R50-59_MAXAC.006</strain>
    </source>
</reference>
<accession>A0A936NAL0</accession>
<name>A0A936NAL0_9ACTN</name>
<dbReference type="GO" id="GO:0008270">
    <property type="term" value="F:zinc ion binding"/>
    <property type="evidence" value="ECO:0007669"/>
    <property type="project" value="InterPro"/>
</dbReference>